<dbReference type="InterPro" id="IPR015882">
    <property type="entry name" value="HEX_bac_N"/>
</dbReference>
<keyword evidence="4" id="KW-0378">Hydrolase</keyword>
<name>A0ABP8QX23_9SPHI</name>
<dbReference type="EMBL" id="BAABGR010000006">
    <property type="protein sequence ID" value="GAA4512308.1"/>
    <property type="molecule type" value="Genomic_DNA"/>
</dbReference>
<evidence type="ECO:0000256" key="1">
    <source>
        <dbReference type="ARBA" id="ARBA00001231"/>
    </source>
</evidence>
<evidence type="ECO:0000256" key="5">
    <source>
        <dbReference type="ARBA" id="ARBA00023295"/>
    </source>
</evidence>
<dbReference type="Gene3D" id="3.20.20.80">
    <property type="entry name" value="Glycosidases"/>
    <property type="match status" value="1"/>
</dbReference>
<comment type="catalytic activity">
    <reaction evidence="1">
        <text>Hydrolysis of terminal non-reducing N-acetyl-D-hexosamine residues in N-acetyl-beta-D-hexosaminides.</text>
        <dbReference type="EC" id="3.2.1.52"/>
    </reaction>
</comment>
<proteinExistence type="inferred from homology"/>
<reference evidence="9" key="1">
    <citation type="journal article" date="2019" name="Int. J. Syst. Evol. Microbiol.">
        <title>The Global Catalogue of Microorganisms (GCM) 10K type strain sequencing project: providing services to taxonomists for standard genome sequencing and annotation.</title>
        <authorList>
            <consortium name="The Broad Institute Genomics Platform"/>
            <consortium name="The Broad Institute Genome Sequencing Center for Infectious Disease"/>
            <person name="Wu L."/>
            <person name="Ma J."/>
        </authorList>
    </citation>
    <scope>NUCLEOTIDE SEQUENCE [LARGE SCALE GENOMIC DNA]</scope>
    <source>
        <strain evidence="9">JCM 17858</strain>
    </source>
</reference>
<evidence type="ECO:0000259" key="6">
    <source>
        <dbReference type="Pfam" id="PF00728"/>
    </source>
</evidence>
<keyword evidence="5" id="KW-0326">Glycosidase</keyword>
<dbReference type="SUPFAM" id="SSF51445">
    <property type="entry name" value="(Trans)glycosidases"/>
    <property type="match status" value="1"/>
</dbReference>
<organism evidence="8 9">
    <name type="scientific">Sphingobacterium thermophilum</name>
    <dbReference type="NCBI Taxonomy" id="768534"/>
    <lineage>
        <taxon>Bacteria</taxon>
        <taxon>Pseudomonadati</taxon>
        <taxon>Bacteroidota</taxon>
        <taxon>Sphingobacteriia</taxon>
        <taxon>Sphingobacteriales</taxon>
        <taxon>Sphingobacteriaceae</taxon>
        <taxon>Sphingobacterium</taxon>
    </lineage>
</organism>
<dbReference type="PANTHER" id="PTHR22600:SF57">
    <property type="entry name" value="BETA-N-ACETYLHEXOSAMINIDASE"/>
    <property type="match status" value="1"/>
</dbReference>
<evidence type="ECO:0000259" key="7">
    <source>
        <dbReference type="Pfam" id="PF02838"/>
    </source>
</evidence>
<evidence type="ECO:0000313" key="9">
    <source>
        <dbReference type="Proteomes" id="UP001500394"/>
    </source>
</evidence>
<gene>
    <name evidence="8" type="ORF">GCM10023173_06190</name>
</gene>
<dbReference type="InterPro" id="IPR025705">
    <property type="entry name" value="Beta_hexosaminidase_sua/sub"/>
</dbReference>
<evidence type="ECO:0000256" key="4">
    <source>
        <dbReference type="ARBA" id="ARBA00022801"/>
    </source>
</evidence>
<dbReference type="RefSeq" id="WP_345064585.1">
    <property type="nucleotide sequence ID" value="NZ_BAABGR010000006.1"/>
</dbReference>
<feature type="domain" description="Beta-hexosaminidase bacterial type N-terminal" evidence="7">
    <location>
        <begin position="24"/>
        <end position="142"/>
    </location>
</feature>
<dbReference type="EC" id="3.2.1.52" evidence="3"/>
<dbReference type="Pfam" id="PF02838">
    <property type="entry name" value="Glyco_hydro_20b"/>
    <property type="match status" value="1"/>
</dbReference>
<feature type="domain" description="Glycoside hydrolase family 20 catalytic" evidence="6">
    <location>
        <begin position="254"/>
        <end position="309"/>
    </location>
</feature>
<comment type="similarity">
    <text evidence="2">Belongs to the glycosyl hydrolase 20 family.</text>
</comment>
<keyword evidence="9" id="KW-1185">Reference proteome</keyword>
<dbReference type="Gene3D" id="3.30.379.10">
    <property type="entry name" value="Chitobiase/beta-hexosaminidase domain 2-like"/>
    <property type="match status" value="1"/>
</dbReference>
<evidence type="ECO:0000256" key="2">
    <source>
        <dbReference type="ARBA" id="ARBA00006285"/>
    </source>
</evidence>
<dbReference type="InterPro" id="IPR015883">
    <property type="entry name" value="Glyco_hydro_20_cat"/>
</dbReference>
<dbReference type="Proteomes" id="UP001500394">
    <property type="component" value="Unassembled WGS sequence"/>
</dbReference>
<feature type="domain" description="Glycoside hydrolase family 20 catalytic" evidence="6">
    <location>
        <begin position="146"/>
        <end position="246"/>
    </location>
</feature>
<dbReference type="InterPro" id="IPR017853">
    <property type="entry name" value="GH"/>
</dbReference>
<protein>
    <recommendedName>
        <fullName evidence="3">beta-N-acetylhexosaminidase</fullName>
        <ecNumber evidence="3">3.2.1.52</ecNumber>
    </recommendedName>
</protein>
<evidence type="ECO:0000313" key="8">
    <source>
        <dbReference type="EMBL" id="GAA4512308.1"/>
    </source>
</evidence>
<accession>A0ABP8QX23</accession>
<dbReference type="PRINTS" id="PR00738">
    <property type="entry name" value="GLHYDRLASE20"/>
</dbReference>
<dbReference type="SUPFAM" id="SSF55545">
    <property type="entry name" value="beta-N-acetylhexosaminidase-like domain"/>
    <property type="match status" value="1"/>
</dbReference>
<sequence>MRNIIYLFVLFLSAAPSSLLWGQQALIPLPVEVQWHDKNLSLKNGVVIEKTSSHLQREATVLHSILQGWGVTVHSTSKKKLPTITLQIDKGLGVREEGYVLDINQQGITVKSPSAKGVFYALQTLRQFKLNRGGIQYVSIKDEPAFSWRAFLIDVGRNFQPLEMIKEQVDIMARYKLNVLHFHFTEDIAWRLQSDKYPGLTDASVMTRWKGLYYTKEDLKELIRYCSDRYITLLPEIDMPGHSAAFRRYFGVDMQSDSGMMYIKELLSEFRTNFPELEYLHIGGDEVKITNMNFMPEITKYVEQIGYKKTIGWEPGSNLSPQTIRQLWMGGPKLIEEKGDKVYIESKHLYINHMDPLESVTTIFHRKIGEVDREHANLLGATLCPWPDRAVAQPRDMFFQSAIYPSILAFAERIWRGGGRAGWISNILSKDDPHYSDFVDFERRLLLHKELYFESLPFPYVKQTGIEWELIGPYDNGGDIHKAFEIEKEPFADGLRVYKVVEGGTVILRHWFGSIIETAIPDPKPNTTWYARTKLWSAKKGLKPFWIGFNDLSRSYKTDSPQLNTWDNKGSEVYVNGQRINPPSWKQAGQEGDLEIPLVDEGYAFREPTYVQLERGWNEVLIKIPVAEFRGRTWENPVKWMFTFIPVEQKK</sequence>
<evidence type="ECO:0000256" key="3">
    <source>
        <dbReference type="ARBA" id="ARBA00012663"/>
    </source>
</evidence>
<dbReference type="PANTHER" id="PTHR22600">
    <property type="entry name" value="BETA-HEXOSAMINIDASE"/>
    <property type="match status" value="1"/>
</dbReference>
<dbReference type="InterPro" id="IPR029018">
    <property type="entry name" value="Hex-like_dom2"/>
</dbReference>
<dbReference type="Pfam" id="PF00728">
    <property type="entry name" value="Glyco_hydro_20"/>
    <property type="match status" value="2"/>
</dbReference>
<comment type="caution">
    <text evidence="8">The sequence shown here is derived from an EMBL/GenBank/DDBJ whole genome shotgun (WGS) entry which is preliminary data.</text>
</comment>